<comment type="caution">
    <text evidence="2">The sequence shown here is derived from an EMBL/GenBank/DDBJ whole genome shotgun (WGS) entry which is preliminary data.</text>
</comment>
<keyword evidence="1" id="KW-0812">Transmembrane</keyword>
<reference evidence="2" key="1">
    <citation type="submission" date="2019-08" db="EMBL/GenBank/DDBJ databases">
        <authorList>
            <person name="Kucharzyk K."/>
            <person name="Murdoch R.W."/>
            <person name="Higgins S."/>
            <person name="Loffler F."/>
        </authorList>
    </citation>
    <scope>NUCLEOTIDE SEQUENCE</scope>
</reference>
<feature type="transmembrane region" description="Helical" evidence="1">
    <location>
        <begin position="44"/>
        <end position="66"/>
    </location>
</feature>
<dbReference type="EMBL" id="VSSQ01008339">
    <property type="protein sequence ID" value="MPM38599.1"/>
    <property type="molecule type" value="Genomic_DNA"/>
</dbReference>
<sequence length="69" mass="7692">MNVHSAILRICGGIIASRIGRRTVSESHIRSSFHDIRLAKPNTVYAFFSLFAILPTAANEFFAAYISTY</sequence>
<name>A0A644ZCX3_9ZZZZ</name>
<evidence type="ECO:0000256" key="1">
    <source>
        <dbReference type="SAM" id="Phobius"/>
    </source>
</evidence>
<proteinExistence type="predicted"/>
<dbReference type="AlphaFoldDB" id="A0A644ZCX3"/>
<keyword evidence="1" id="KW-1133">Transmembrane helix</keyword>
<protein>
    <submittedName>
        <fullName evidence="2">Uncharacterized protein</fullName>
    </submittedName>
</protein>
<organism evidence="2">
    <name type="scientific">bioreactor metagenome</name>
    <dbReference type="NCBI Taxonomy" id="1076179"/>
    <lineage>
        <taxon>unclassified sequences</taxon>
        <taxon>metagenomes</taxon>
        <taxon>ecological metagenomes</taxon>
    </lineage>
</organism>
<accession>A0A644ZCX3</accession>
<gene>
    <name evidence="2" type="ORF">SDC9_85228</name>
</gene>
<keyword evidence="1" id="KW-0472">Membrane</keyword>
<evidence type="ECO:0000313" key="2">
    <source>
        <dbReference type="EMBL" id="MPM38599.1"/>
    </source>
</evidence>